<evidence type="ECO:0000256" key="3">
    <source>
        <dbReference type="ARBA" id="ARBA00022833"/>
    </source>
</evidence>
<keyword evidence="1" id="KW-0479">Metal-binding</keyword>
<evidence type="ECO:0000256" key="4">
    <source>
        <dbReference type="PROSITE-ProRule" id="PRU00175"/>
    </source>
</evidence>
<evidence type="ECO:0000256" key="5">
    <source>
        <dbReference type="SAM" id="Coils"/>
    </source>
</evidence>
<keyword evidence="5" id="KW-0175">Coiled coil</keyword>
<feature type="region of interest" description="Disordered" evidence="6">
    <location>
        <begin position="1"/>
        <end position="48"/>
    </location>
</feature>
<gene>
    <name evidence="8" type="ORF">CONPUDRAFT_138470</name>
</gene>
<dbReference type="InterPro" id="IPR001841">
    <property type="entry name" value="Znf_RING"/>
</dbReference>
<name>A0A5M3MKI6_CONPW</name>
<dbReference type="GeneID" id="19201199"/>
<evidence type="ECO:0000256" key="2">
    <source>
        <dbReference type="ARBA" id="ARBA00022771"/>
    </source>
</evidence>
<dbReference type="AlphaFoldDB" id="A0A5M3MKI6"/>
<accession>A0A5M3MKI6</accession>
<keyword evidence="9" id="KW-1185">Reference proteome</keyword>
<protein>
    <recommendedName>
        <fullName evidence="7">RING-type domain-containing protein</fullName>
    </recommendedName>
</protein>
<keyword evidence="3" id="KW-0862">Zinc</keyword>
<feature type="coiled-coil region" evidence="5">
    <location>
        <begin position="102"/>
        <end position="129"/>
    </location>
</feature>
<reference evidence="9" key="1">
    <citation type="journal article" date="2012" name="Science">
        <title>The Paleozoic origin of enzymatic lignin decomposition reconstructed from 31 fungal genomes.</title>
        <authorList>
            <person name="Floudas D."/>
            <person name="Binder M."/>
            <person name="Riley R."/>
            <person name="Barry K."/>
            <person name="Blanchette R.A."/>
            <person name="Henrissat B."/>
            <person name="Martinez A.T."/>
            <person name="Otillar R."/>
            <person name="Spatafora J.W."/>
            <person name="Yadav J.S."/>
            <person name="Aerts A."/>
            <person name="Benoit I."/>
            <person name="Boyd A."/>
            <person name="Carlson A."/>
            <person name="Copeland A."/>
            <person name="Coutinho P.M."/>
            <person name="de Vries R.P."/>
            <person name="Ferreira P."/>
            <person name="Findley K."/>
            <person name="Foster B."/>
            <person name="Gaskell J."/>
            <person name="Glotzer D."/>
            <person name="Gorecki P."/>
            <person name="Heitman J."/>
            <person name="Hesse C."/>
            <person name="Hori C."/>
            <person name="Igarashi K."/>
            <person name="Jurgens J.A."/>
            <person name="Kallen N."/>
            <person name="Kersten P."/>
            <person name="Kohler A."/>
            <person name="Kuees U."/>
            <person name="Kumar T.K.A."/>
            <person name="Kuo A."/>
            <person name="LaButti K."/>
            <person name="Larrondo L.F."/>
            <person name="Lindquist E."/>
            <person name="Ling A."/>
            <person name="Lombard V."/>
            <person name="Lucas S."/>
            <person name="Lundell T."/>
            <person name="Martin R."/>
            <person name="McLaughlin D.J."/>
            <person name="Morgenstern I."/>
            <person name="Morin E."/>
            <person name="Murat C."/>
            <person name="Nagy L.G."/>
            <person name="Nolan M."/>
            <person name="Ohm R.A."/>
            <person name="Patyshakuliyeva A."/>
            <person name="Rokas A."/>
            <person name="Ruiz-Duenas F.J."/>
            <person name="Sabat G."/>
            <person name="Salamov A."/>
            <person name="Samejima M."/>
            <person name="Schmutz J."/>
            <person name="Slot J.C."/>
            <person name="St John F."/>
            <person name="Stenlid J."/>
            <person name="Sun H."/>
            <person name="Sun S."/>
            <person name="Syed K."/>
            <person name="Tsang A."/>
            <person name="Wiebenga A."/>
            <person name="Young D."/>
            <person name="Pisabarro A."/>
            <person name="Eastwood D.C."/>
            <person name="Martin F."/>
            <person name="Cullen D."/>
            <person name="Grigoriev I.V."/>
            <person name="Hibbett D.S."/>
        </authorList>
    </citation>
    <scope>NUCLEOTIDE SEQUENCE [LARGE SCALE GENOMIC DNA]</scope>
    <source>
        <strain evidence="9">RWD-64-598 SS2</strain>
    </source>
</reference>
<sequence>MVRSETPSASRQTRNSRGQSLRRSSRLKGEVPETPIDEARHLRNSKRRTRVQVVVPALPRIRRPQPVGLGRIRASNTNQRGSPALLAPPPRHVGTKAQGYGMAEASQRIRELQEECAHLESQLACMRETKSLLTQHSLEDVASAKLKSLEEQFSCALCYEVMACPYILNPLSCGHSFCALCVLKSLFSRLHSACGTWHEYVECPLCRTPLFLCLGSSQSRAVFPFTPNRALDTVIENAVDLLEADVNGFTLSPSSPLMDWAGDGSAKTDWLDRRRNGREEMKFLTSSWARMKSVDFVSFKSRLGV</sequence>
<dbReference type="EMBL" id="JH711581">
    <property type="protein sequence ID" value="EIW79334.1"/>
    <property type="molecule type" value="Genomic_DNA"/>
</dbReference>
<dbReference type="Gene3D" id="3.30.40.10">
    <property type="entry name" value="Zinc/RING finger domain, C3HC4 (zinc finger)"/>
    <property type="match status" value="1"/>
</dbReference>
<dbReference type="SUPFAM" id="SSF57850">
    <property type="entry name" value="RING/U-box"/>
    <property type="match status" value="1"/>
</dbReference>
<dbReference type="PROSITE" id="PS00518">
    <property type="entry name" value="ZF_RING_1"/>
    <property type="match status" value="1"/>
</dbReference>
<dbReference type="OrthoDB" id="6105938at2759"/>
<comment type="caution">
    <text evidence="8">The sequence shown here is derived from an EMBL/GenBank/DDBJ whole genome shotgun (WGS) entry which is preliminary data.</text>
</comment>
<evidence type="ECO:0000313" key="8">
    <source>
        <dbReference type="EMBL" id="EIW79334.1"/>
    </source>
</evidence>
<proteinExistence type="predicted"/>
<dbReference type="KEGG" id="cput:CONPUDRAFT_138470"/>
<dbReference type="PROSITE" id="PS50089">
    <property type="entry name" value="ZF_RING_2"/>
    <property type="match status" value="1"/>
</dbReference>
<dbReference type="InterPro" id="IPR017907">
    <property type="entry name" value="Znf_RING_CS"/>
</dbReference>
<feature type="compositionally biased region" description="Polar residues" evidence="6">
    <location>
        <begin position="1"/>
        <end position="13"/>
    </location>
</feature>
<evidence type="ECO:0000259" key="7">
    <source>
        <dbReference type="PROSITE" id="PS50089"/>
    </source>
</evidence>
<dbReference type="Proteomes" id="UP000053558">
    <property type="component" value="Unassembled WGS sequence"/>
</dbReference>
<evidence type="ECO:0000313" key="9">
    <source>
        <dbReference type="Proteomes" id="UP000053558"/>
    </source>
</evidence>
<feature type="region of interest" description="Disordered" evidence="6">
    <location>
        <begin position="71"/>
        <end position="96"/>
    </location>
</feature>
<organism evidence="8 9">
    <name type="scientific">Coniophora puteana (strain RWD-64-598)</name>
    <name type="common">Brown rot fungus</name>
    <dbReference type="NCBI Taxonomy" id="741705"/>
    <lineage>
        <taxon>Eukaryota</taxon>
        <taxon>Fungi</taxon>
        <taxon>Dikarya</taxon>
        <taxon>Basidiomycota</taxon>
        <taxon>Agaricomycotina</taxon>
        <taxon>Agaricomycetes</taxon>
        <taxon>Agaricomycetidae</taxon>
        <taxon>Boletales</taxon>
        <taxon>Coniophorineae</taxon>
        <taxon>Coniophoraceae</taxon>
        <taxon>Coniophora</taxon>
    </lineage>
</organism>
<dbReference type="InterPro" id="IPR013083">
    <property type="entry name" value="Znf_RING/FYVE/PHD"/>
</dbReference>
<keyword evidence="2 4" id="KW-0863">Zinc-finger</keyword>
<feature type="compositionally biased region" description="Basic and acidic residues" evidence="6">
    <location>
        <begin position="27"/>
        <end position="41"/>
    </location>
</feature>
<feature type="domain" description="RING-type" evidence="7">
    <location>
        <begin position="155"/>
        <end position="207"/>
    </location>
</feature>
<evidence type="ECO:0000256" key="1">
    <source>
        <dbReference type="ARBA" id="ARBA00022723"/>
    </source>
</evidence>
<dbReference type="RefSeq" id="XP_007770988.1">
    <property type="nucleotide sequence ID" value="XM_007772798.1"/>
</dbReference>
<dbReference type="GO" id="GO:0008270">
    <property type="term" value="F:zinc ion binding"/>
    <property type="evidence" value="ECO:0007669"/>
    <property type="project" value="UniProtKB-KW"/>
</dbReference>
<evidence type="ECO:0000256" key="6">
    <source>
        <dbReference type="SAM" id="MobiDB-lite"/>
    </source>
</evidence>